<keyword evidence="4" id="KW-0443">Lipid metabolism</keyword>
<dbReference type="GO" id="GO:0003841">
    <property type="term" value="F:1-acylglycerol-3-phosphate O-acyltransferase activity"/>
    <property type="evidence" value="ECO:0007669"/>
    <property type="project" value="TreeGrafter"/>
</dbReference>
<evidence type="ECO:0000256" key="6">
    <source>
        <dbReference type="SAM" id="MobiDB-lite"/>
    </source>
</evidence>
<keyword evidence="3 9" id="KW-0808">Transferase</keyword>
<evidence type="ECO:0000256" key="4">
    <source>
        <dbReference type="ARBA" id="ARBA00023098"/>
    </source>
</evidence>
<name>A0A1H7RJD1_9PROT</name>
<gene>
    <name evidence="9" type="ORF">SAMN05216387_11729</name>
</gene>
<dbReference type="SUPFAM" id="SSF69593">
    <property type="entry name" value="Glycerol-3-phosphate (1)-acyltransferase"/>
    <property type="match status" value="1"/>
</dbReference>
<evidence type="ECO:0000256" key="3">
    <source>
        <dbReference type="ARBA" id="ARBA00022679"/>
    </source>
</evidence>
<evidence type="ECO:0000256" key="5">
    <source>
        <dbReference type="ARBA" id="ARBA00023315"/>
    </source>
</evidence>
<protein>
    <submittedName>
        <fullName evidence="9">Lyso-ornithine lipid acyltransferase</fullName>
    </submittedName>
</protein>
<comment type="pathway">
    <text evidence="1">Lipid metabolism.</text>
</comment>
<evidence type="ECO:0000256" key="1">
    <source>
        <dbReference type="ARBA" id="ARBA00005189"/>
    </source>
</evidence>
<dbReference type="Pfam" id="PF01553">
    <property type="entry name" value="Acyltransferase"/>
    <property type="match status" value="1"/>
</dbReference>
<reference evidence="9 10" key="1">
    <citation type="submission" date="2016-10" db="EMBL/GenBank/DDBJ databases">
        <authorList>
            <person name="de Groot N.N."/>
        </authorList>
    </citation>
    <scope>NUCLEOTIDE SEQUENCE [LARGE SCALE GENOMIC DNA]</scope>
    <source>
        <strain evidence="9 10">Nv1</strain>
    </source>
</reference>
<dbReference type="CDD" id="cd07989">
    <property type="entry name" value="LPLAT_AGPAT-like"/>
    <property type="match status" value="1"/>
</dbReference>
<keyword evidence="7" id="KW-0472">Membrane</keyword>
<dbReference type="SMART" id="SM00563">
    <property type="entry name" value="PlsC"/>
    <property type="match status" value="1"/>
</dbReference>
<dbReference type="Proteomes" id="UP000198620">
    <property type="component" value="Unassembled WGS sequence"/>
</dbReference>
<sequence length="267" mass="29742">MEHPTTSRLTRTLRIVRLVLHVISGLIQSAIYPHLDQPAQRRMAQNWSAGLLSILCIRLRYRGVVPSSETARAMLAANHVSWLDVYSIISVCPARFVAKSEIRGWPLLGWLSRNAGTLFIERSKRSDTARINQHIAEALMIGDRVAVFPEGTTSDGTELRHFHASLLQPAVSVAAILYPVAIRYTDVTGQISRATPYVNISLMESLRRILGQTWIDVELIFAEPISSGGKNRRELARHAEQAIAHALSLPLPHKAPEKPSDPSNERQ</sequence>
<dbReference type="PANTHER" id="PTHR10434:SF64">
    <property type="entry name" value="1-ACYL-SN-GLYCEROL-3-PHOSPHATE ACYLTRANSFERASE-RELATED"/>
    <property type="match status" value="1"/>
</dbReference>
<evidence type="ECO:0000256" key="2">
    <source>
        <dbReference type="ARBA" id="ARBA00022516"/>
    </source>
</evidence>
<dbReference type="GO" id="GO:0006654">
    <property type="term" value="P:phosphatidic acid biosynthetic process"/>
    <property type="evidence" value="ECO:0007669"/>
    <property type="project" value="TreeGrafter"/>
</dbReference>
<evidence type="ECO:0000313" key="9">
    <source>
        <dbReference type="EMBL" id="SEL59487.1"/>
    </source>
</evidence>
<feature type="transmembrane region" description="Helical" evidence="7">
    <location>
        <begin position="12"/>
        <end position="32"/>
    </location>
</feature>
<dbReference type="OrthoDB" id="9806880at2"/>
<feature type="domain" description="Phospholipid/glycerol acyltransferase" evidence="8">
    <location>
        <begin position="73"/>
        <end position="185"/>
    </location>
</feature>
<dbReference type="PANTHER" id="PTHR10434">
    <property type="entry name" value="1-ACYL-SN-GLYCEROL-3-PHOSPHATE ACYLTRANSFERASE"/>
    <property type="match status" value="1"/>
</dbReference>
<evidence type="ECO:0000313" key="10">
    <source>
        <dbReference type="Proteomes" id="UP000198620"/>
    </source>
</evidence>
<dbReference type="STRING" id="1233.SAMN05216387_11729"/>
<evidence type="ECO:0000256" key="7">
    <source>
        <dbReference type="SAM" id="Phobius"/>
    </source>
</evidence>
<dbReference type="AlphaFoldDB" id="A0A1H7RJD1"/>
<dbReference type="EMBL" id="FOBH01000017">
    <property type="protein sequence ID" value="SEL59487.1"/>
    <property type="molecule type" value="Genomic_DNA"/>
</dbReference>
<feature type="region of interest" description="Disordered" evidence="6">
    <location>
        <begin position="246"/>
        <end position="267"/>
    </location>
</feature>
<organism evidence="9 10">
    <name type="scientific">Nitrosovibrio tenuis</name>
    <dbReference type="NCBI Taxonomy" id="1233"/>
    <lineage>
        <taxon>Bacteria</taxon>
        <taxon>Pseudomonadati</taxon>
        <taxon>Pseudomonadota</taxon>
        <taxon>Betaproteobacteria</taxon>
        <taxon>Nitrosomonadales</taxon>
        <taxon>Nitrosomonadaceae</taxon>
        <taxon>Nitrosovibrio</taxon>
    </lineage>
</organism>
<feature type="compositionally biased region" description="Basic and acidic residues" evidence="6">
    <location>
        <begin position="254"/>
        <end position="267"/>
    </location>
</feature>
<keyword evidence="2" id="KW-0444">Lipid biosynthesis</keyword>
<dbReference type="InterPro" id="IPR002123">
    <property type="entry name" value="Plipid/glycerol_acylTrfase"/>
</dbReference>
<keyword evidence="10" id="KW-1185">Reference proteome</keyword>
<proteinExistence type="predicted"/>
<keyword evidence="7" id="KW-1133">Transmembrane helix</keyword>
<accession>A0A1H7RJD1</accession>
<keyword evidence="7" id="KW-0812">Transmembrane</keyword>
<evidence type="ECO:0000259" key="8">
    <source>
        <dbReference type="SMART" id="SM00563"/>
    </source>
</evidence>
<keyword evidence="5 9" id="KW-0012">Acyltransferase</keyword>